<evidence type="ECO:0000256" key="2">
    <source>
        <dbReference type="ARBA" id="ARBA00022630"/>
    </source>
</evidence>
<dbReference type="Gene3D" id="3.40.30.20">
    <property type="match status" value="1"/>
</dbReference>
<organism evidence="7 8">
    <name type="scientific">Trametes cubensis</name>
    <dbReference type="NCBI Taxonomy" id="1111947"/>
    <lineage>
        <taxon>Eukaryota</taxon>
        <taxon>Fungi</taxon>
        <taxon>Dikarya</taxon>
        <taxon>Basidiomycota</taxon>
        <taxon>Agaricomycotina</taxon>
        <taxon>Agaricomycetes</taxon>
        <taxon>Polyporales</taxon>
        <taxon>Polyporaceae</taxon>
        <taxon>Trametes</taxon>
    </lineage>
</organism>
<keyword evidence="4" id="KW-0560">Oxidoreductase</keyword>
<dbReference type="SUPFAM" id="SSF51905">
    <property type="entry name" value="FAD/NAD(P)-binding domain"/>
    <property type="match status" value="1"/>
</dbReference>
<dbReference type="InterPro" id="IPR050641">
    <property type="entry name" value="RIFMO-like"/>
</dbReference>
<keyword evidence="8" id="KW-1185">Reference proteome</keyword>
<dbReference type="InterPro" id="IPR002938">
    <property type="entry name" value="FAD-bd"/>
</dbReference>
<dbReference type="SUPFAM" id="SSF54373">
    <property type="entry name" value="FAD-linked reductases, C-terminal domain"/>
    <property type="match status" value="1"/>
</dbReference>
<evidence type="ECO:0000256" key="3">
    <source>
        <dbReference type="ARBA" id="ARBA00022827"/>
    </source>
</evidence>
<evidence type="ECO:0000256" key="1">
    <source>
        <dbReference type="ARBA" id="ARBA00007801"/>
    </source>
</evidence>
<dbReference type="PANTHER" id="PTHR43004">
    <property type="entry name" value="TRK SYSTEM POTASSIUM UPTAKE PROTEIN"/>
    <property type="match status" value="1"/>
</dbReference>
<evidence type="ECO:0000259" key="5">
    <source>
        <dbReference type="Pfam" id="PF01494"/>
    </source>
</evidence>
<feature type="domain" description="Phenol hydroxylase-like C-terminal dimerisation" evidence="6">
    <location>
        <begin position="423"/>
        <end position="605"/>
    </location>
</feature>
<proteinExistence type="inferred from homology"/>
<dbReference type="CDD" id="cd02979">
    <property type="entry name" value="PHOX_C"/>
    <property type="match status" value="1"/>
</dbReference>
<name>A0AAD7TU95_9APHY</name>
<dbReference type="PANTHER" id="PTHR43004:SF20">
    <property type="entry name" value="2-MONOOXYGENASE, PUTATIVE (AFU_ORTHOLOGUE AFUA_1G13660)-RELATED"/>
    <property type="match status" value="1"/>
</dbReference>
<keyword evidence="2" id="KW-0285">Flavoprotein</keyword>
<dbReference type="GO" id="GO:0071949">
    <property type="term" value="F:FAD binding"/>
    <property type="evidence" value="ECO:0007669"/>
    <property type="project" value="InterPro"/>
</dbReference>
<evidence type="ECO:0008006" key="9">
    <source>
        <dbReference type="Google" id="ProtNLM"/>
    </source>
</evidence>
<protein>
    <recommendedName>
        <fullName evidence="9">Phenol 2-monooxygenase</fullName>
    </recommendedName>
</protein>
<dbReference type="Pfam" id="PF01494">
    <property type="entry name" value="FAD_binding_3"/>
    <property type="match status" value="1"/>
</dbReference>
<sequence length="606" mass="66627">MMSQAANKESEVDVLIIGAGPAGVMCANALAMAGVNVRIIDQRPAKVAAGQADGIQPRTIEVLQSYGLAERLLREGNQMHMAAFYNPSPSGGIERTSRAPDVTAPTARYPFEITLHQGAIEAIFLDSMKAHGVVVERPIIPTSIKLSKSEGELKDPSAHPVTVILQHLDPEDAQEVSEIVRAKFVLGADGAHSWVRKSLGISMDGEQTDYIWGVVDMVPNTDFPDIRCKCAVHSNNGSCMIIPREGDLVRLYIQLADRDVVDPATGRVDKNRFGPERLLEVAGKSFAPFEIAASGPVDWWTLYIIGQRVASKFSVSERVFIAGDACHTHSPKAGQGMNASMNDTHNLAWKLTHVLRGWADMSLLKTYEFERRKYAQDLINFDKKFSKLFSGKPRTQDNQDGVTHEEFIEAFQTFGAFTSGIGVHYEPSAITHDQHQALASKLIIGERVVPHVFIRAADARPYNIQDLLPSDTRFKLLVFVGATTDAAQAARVRTLADVLDRPESFYRRFAHGDPTKVFDVLSISSEGKQNVNYTDLPPLLRQHWSKVLLDDTDMYARVGGGGYEAYGIDPQCGAIVVVRPDGYVGMVAPINGLQDLNAYFDSFMAQ</sequence>
<dbReference type="InterPro" id="IPR036188">
    <property type="entry name" value="FAD/NAD-bd_sf"/>
</dbReference>
<accession>A0AAD7TU95</accession>
<dbReference type="InterPro" id="IPR012941">
    <property type="entry name" value="Phe_hydrox_C_dim_dom"/>
</dbReference>
<feature type="domain" description="FAD-binding" evidence="5">
    <location>
        <begin position="11"/>
        <end position="381"/>
    </location>
</feature>
<dbReference type="Gene3D" id="3.50.50.60">
    <property type="entry name" value="FAD/NAD(P)-binding domain"/>
    <property type="match status" value="1"/>
</dbReference>
<dbReference type="Gene3D" id="3.30.9.10">
    <property type="entry name" value="D-Amino Acid Oxidase, subunit A, domain 2"/>
    <property type="match status" value="1"/>
</dbReference>
<dbReference type="InterPro" id="IPR036249">
    <property type="entry name" value="Thioredoxin-like_sf"/>
</dbReference>
<evidence type="ECO:0000313" key="8">
    <source>
        <dbReference type="Proteomes" id="UP001215151"/>
    </source>
</evidence>
<reference evidence="7" key="1">
    <citation type="submission" date="2022-11" db="EMBL/GenBank/DDBJ databases">
        <title>Genome Sequence of Cubamyces cubensis.</title>
        <authorList>
            <person name="Buettner E."/>
        </authorList>
    </citation>
    <scope>NUCLEOTIDE SEQUENCE</scope>
    <source>
        <strain evidence="7">MPL-01</strain>
    </source>
</reference>
<dbReference type="Pfam" id="PF07976">
    <property type="entry name" value="Phe_hydrox_dim"/>
    <property type="match status" value="1"/>
</dbReference>
<evidence type="ECO:0000256" key="4">
    <source>
        <dbReference type="ARBA" id="ARBA00023002"/>
    </source>
</evidence>
<comment type="caution">
    <text evidence="7">The sequence shown here is derived from an EMBL/GenBank/DDBJ whole genome shotgun (WGS) entry which is preliminary data.</text>
</comment>
<dbReference type="InterPro" id="IPR038220">
    <property type="entry name" value="PHOX_C_sf"/>
</dbReference>
<dbReference type="Proteomes" id="UP001215151">
    <property type="component" value="Unassembled WGS sequence"/>
</dbReference>
<gene>
    <name evidence="7" type="ORF">ONZ51_g5879</name>
</gene>
<dbReference type="EMBL" id="JAPEVG010000132">
    <property type="protein sequence ID" value="KAJ8481623.1"/>
    <property type="molecule type" value="Genomic_DNA"/>
</dbReference>
<dbReference type="AlphaFoldDB" id="A0AAD7TU95"/>
<dbReference type="SUPFAM" id="SSF52833">
    <property type="entry name" value="Thioredoxin-like"/>
    <property type="match status" value="1"/>
</dbReference>
<keyword evidence="3" id="KW-0274">FAD</keyword>
<evidence type="ECO:0000259" key="6">
    <source>
        <dbReference type="Pfam" id="PF07976"/>
    </source>
</evidence>
<dbReference type="GO" id="GO:0016709">
    <property type="term" value="F:oxidoreductase activity, acting on paired donors, with incorporation or reduction of molecular oxygen, NAD(P)H as one donor, and incorporation of one atom of oxygen"/>
    <property type="evidence" value="ECO:0007669"/>
    <property type="project" value="UniProtKB-ARBA"/>
</dbReference>
<comment type="similarity">
    <text evidence="1">Belongs to the PheA/TfdB FAD monooxygenase family.</text>
</comment>
<evidence type="ECO:0000313" key="7">
    <source>
        <dbReference type="EMBL" id="KAJ8481623.1"/>
    </source>
</evidence>
<dbReference type="PRINTS" id="PR00420">
    <property type="entry name" value="RNGMNOXGNASE"/>
</dbReference>